<feature type="domain" description="Cytochrome c" evidence="6">
    <location>
        <begin position="169"/>
        <end position="260"/>
    </location>
</feature>
<evidence type="ECO:0000256" key="3">
    <source>
        <dbReference type="ARBA" id="ARBA00023004"/>
    </source>
</evidence>
<protein>
    <submittedName>
        <fullName evidence="7">Cytochrome c</fullName>
    </submittedName>
</protein>
<evidence type="ECO:0000313" key="7">
    <source>
        <dbReference type="EMBL" id="MDC0743564.1"/>
    </source>
</evidence>
<feature type="transmembrane region" description="Helical" evidence="5">
    <location>
        <begin position="126"/>
        <end position="146"/>
    </location>
</feature>
<feature type="transmembrane region" description="Helical" evidence="5">
    <location>
        <begin position="87"/>
        <end position="106"/>
    </location>
</feature>
<keyword evidence="2 4" id="KW-0479">Metal-binding</keyword>
<dbReference type="Gene3D" id="1.10.760.10">
    <property type="entry name" value="Cytochrome c-like domain"/>
    <property type="match status" value="1"/>
</dbReference>
<keyword evidence="5" id="KW-1133">Transmembrane helix</keyword>
<dbReference type="InterPro" id="IPR009056">
    <property type="entry name" value="Cyt_c-like_dom"/>
</dbReference>
<proteinExistence type="predicted"/>
<dbReference type="Proteomes" id="UP001221411">
    <property type="component" value="Unassembled WGS sequence"/>
</dbReference>
<gene>
    <name evidence="7" type="ORF">POL67_19715</name>
</gene>
<keyword evidence="5" id="KW-0812">Transmembrane</keyword>
<keyword evidence="8" id="KW-1185">Reference proteome</keyword>
<sequence length="261" mass="28759">MLYPIVLTLHSWLRWIVLGLGLAATVASANAARGRSGAYERLHDRLGLFFVASLDLQITLGLVMYLWLSPMTHLAFQDPAGAMRSSALRFFLVEHAFSMVLALACAHVGRVRVRRSTSDGDKHKRAAWGAGLALVCLLVGIPWPFMPYARPLARLSVEQEAPRQALTGAALEETRKLYELRCAPCHGVNGRGDGPAAVNLLPRPRDFGDPEWQTATKDESIERIIRLGGRAVGKSMMMPSNTDLTDADVQALRAYVRRMAR</sequence>
<feature type="transmembrane region" description="Helical" evidence="5">
    <location>
        <begin position="46"/>
        <end position="67"/>
    </location>
</feature>
<accession>A0ABT5EQE7</accession>
<dbReference type="EMBL" id="JAQNDO010000001">
    <property type="protein sequence ID" value="MDC0743564.1"/>
    <property type="molecule type" value="Genomic_DNA"/>
</dbReference>
<evidence type="ECO:0000256" key="1">
    <source>
        <dbReference type="ARBA" id="ARBA00022617"/>
    </source>
</evidence>
<organism evidence="7 8">
    <name type="scientific">Polyangium mundeleinium</name>
    <dbReference type="NCBI Taxonomy" id="2995306"/>
    <lineage>
        <taxon>Bacteria</taxon>
        <taxon>Pseudomonadati</taxon>
        <taxon>Myxococcota</taxon>
        <taxon>Polyangia</taxon>
        <taxon>Polyangiales</taxon>
        <taxon>Polyangiaceae</taxon>
        <taxon>Polyangium</taxon>
    </lineage>
</organism>
<evidence type="ECO:0000313" key="8">
    <source>
        <dbReference type="Proteomes" id="UP001221411"/>
    </source>
</evidence>
<dbReference type="PROSITE" id="PS51007">
    <property type="entry name" value="CYTC"/>
    <property type="match status" value="1"/>
</dbReference>
<keyword evidence="5" id="KW-0472">Membrane</keyword>
<evidence type="ECO:0000256" key="5">
    <source>
        <dbReference type="SAM" id="Phobius"/>
    </source>
</evidence>
<evidence type="ECO:0000256" key="4">
    <source>
        <dbReference type="PROSITE-ProRule" id="PRU00433"/>
    </source>
</evidence>
<keyword evidence="3 4" id="KW-0408">Iron</keyword>
<evidence type="ECO:0000259" key="6">
    <source>
        <dbReference type="PROSITE" id="PS51007"/>
    </source>
</evidence>
<comment type="caution">
    <text evidence="7">The sequence shown here is derived from an EMBL/GenBank/DDBJ whole genome shotgun (WGS) entry which is preliminary data.</text>
</comment>
<feature type="transmembrane region" description="Helical" evidence="5">
    <location>
        <begin position="12"/>
        <end position="34"/>
    </location>
</feature>
<dbReference type="Pfam" id="PF00034">
    <property type="entry name" value="Cytochrom_C"/>
    <property type="match status" value="1"/>
</dbReference>
<keyword evidence="1 4" id="KW-0349">Heme</keyword>
<dbReference type="RefSeq" id="WP_271919224.1">
    <property type="nucleotide sequence ID" value="NZ_JAQNDO010000001.1"/>
</dbReference>
<dbReference type="InterPro" id="IPR036909">
    <property type="entry name" value="Cyt_c-like_dom_sf"/>
</dbReference>
<reference evidence="7 8" key="1">
    <citation type="submission" date="2022-11" db="EMBL/GenBank/DDBJ databases">
        <title>Minimal conservation of predation-associated metabolite biosynthetic gene clusters underscores biosynthetic potential of Myxococcota including descriptions for ten novel species: Archangium lansinium sp. nov., Myxococcus landrumus sp. nov., Nannocystis bai.</title>
        <authorList>
            <person name="Ahearne A."/>
            <person name="Stevens C."/>
            <person name="Dowd S."/>
        </authorList>
    </citation>
    <scope>NUCLEOTIDE SEQUENCE [LARGE SCALE GENOMIC DNA]</scope>
    <source>
        <strain evidence="7 8">RJM3</strain>
    </source>
</reference>
<evidence type="ECO:0000256" key="2">
    <source>
        <dbReference type="ARBA" id="ARBA00022723"/>
    </source>
</evidence>
<name>A0ABT5EQE7_9BACT</name>
<dbReference type="SUPFAM" id="SSF46626">
    <property type="entry name" value="Cytochrome c"/>
    <property type="match status" value="1"/>
</dbReference>